<evidence type="ECO:0000313" key="3">
    <source>
        <dbReference type="EMBL" id="QHT39246.1"/>
    </source>
</evidence>
<evidence type="ECO:0000259" key="2">
    <source>
        <dbReference type="Pfam" id="PF01755"/>
    </source>
</evidence>
<organism evidence="3">
    <name type="scientific">viral metagenome</name>
    <dbReference type="NCBI Taxonomy" id="1070528"/>
    <lineage>
        <taxon>unclassified sequences</taxon>
        <taxon>metagenomes</taxon>
        <taxon>organismal metagenomes</taxon>
    </lineage>
</organism>
<name>A0A6C0FBK8_9ZZZZ</name>
<dbReference type="SUPFAM" id="SSF53448">
    <property type="entry name" value="Nucleotide-diphospho-sugar transferases"/>
    <property type="match status" value="2"/>
</dbReference>
<dbReference type="AlphaFoldDB" id="A0A6C0FBK8"/>
<dbReference type="Pfam" id="PF01755">
    <property type="entry name" value="Glyco_transf_25"/>
    <property type="match status" value="1"/>
</dbReference>
<evidence type="ECO:0008006" key="4">
    <source>
        <dbReference type="Google" id="ProtNLM"/>
    </source>
</evidence>
<dbReference type="CDD" id="cd00761">
    <property type="entry name" value="Glyco_tranf_GTA_type"/>
    <property type="match status" value="1"/>
</dbReference>
<proteinExistence type="predicted"/>
<dbReference type="Pfam" id="PF00535">
    <property type="entry name" value="Glycos_transf_2"/>
    <property type="match status" value="1"/>
</dbReference>
<evidence type="ECO:0000259" key="1">
    <source>
        <dbReference type="Pfam" id="PF00535"/>
    </source>
</evidence>
<sequence>MDLLDKYHFYINRSDRGFKSKECSDALKSFGISQPIRLDAVKHEIGYVGCAQSHIKCIELAKERDYPFVCIFEDDIIFRNIDKCKEMIDKYINYEYDVLYLGCNITNNNYTFVTDDLIQVNNALCNHAYIVKSHYYDKLLLNYREGVNLKLKNPKDKRYNLDEYLSILQMEDKWYSFYPHFVSQKAGHSDTINEKVDLCEEIFDIPIHNSKLPHVSLLTPTFNRRIFLELMISNIQNFSYPKEKIEWNILESNDKKIENYQRLFDSEPTNLENFLGIKINYVYTDKSLSIGEKRNMLCESSSHDYLINMDDDDIYLPEYINHSIGILMNQNKDITSCLDMLFIYPQKNFKTSYIRCVRDYKLYHEAPLCMKKSHWEKYKYTSSNKGEGITVYGNKDVCGISSVLKCMICVCWAENTVNKDMFLQYPVDMRISGEGMGILKNIFSEYKKVESEKTQEKDIKDINEIKEVKESGEDKVMISKSLLKEIRNLIENTTSRIHWTVDELLPVGLIVKKIDVLLTD</sequence>
<feature type="domain" description="Glycosyl transferase family 25" evidence="2">
    <location>
        <begin position="46"/>
        <end position="119"/>
    </location>
</feature>
<protein>
    <recommendedName>
        <fullName evidence="4">Glycosyltransferase 2-like domain-containing protein</fullName>
    </recommendedName>
</protein>
<reference evidence="3" key="1">
    <citation type="journal article" date="2020" name="Nature">
        <title>Giant virus diversity and host interactions through global metagenomics.</title>
        <authorList>
            <person name="Schulz F."/>
            <person name="Roux S."/>
            <person name="Paez-Espino D."/>
            <person name="Jungbluth S."/>
            <person name="Walsh D.A."/>
            <person name="Denef V.J."/>
            <person name="McMahon K.D."/>
            <person name="Konstantinidis K.T."/>
            <person name="Eloe-Fadrosh E.A."/>
            <person name="Kyrpides N.C."/>
            <person name="Woyke T."/>
        </authorList>
    </citation>
    <scope>NUCLEOTIDE SEQUENCE</scope>
    <source>
        <strain evidence="3">GVMAG-S-ERX556126-94</strain>
    </source>
</reference>
<dbReference type="InterPro" id="IPR001173">
    <property type="entry name" value="Glyco_trans_2-like"/>
</dbReference>
<feature type="domain" description="Glycosyltransferase 2-like" evidence="1">
    <location>
        <begin position="216"/>
        <end position="336"/>
    </location>
</feature>
<dbReference type="InterPro" id="IPR002654">
    <property type="entry name" value="Glyco_trans_25"/>
</dbReference>
<dbReference type="Gene3D" id="3.90.550.10">
    <property type="entry name" value="Spore Coat Polysaccharide Biosynthesis Protein SpsA, Chain A"/>
    <property type="match status" value="1"/>
</dbReference>
<dbReference type="EMBL" id="MN738839">
    <property type="protein sequence ID" value="QHT39246.1"/>
    <property type="molecule type" value="Genomic_DNA"/>
</dbReference>
<dbReference type="InterPro" id="IPR029044">
    <property type="entry name" value="Nucleotide-diphossugar_trans"/>
</dbReference>
<accession>A0A6C0FBK8</accession>